<evidence type="ECO:0000313" key="2">
    <source>
        <dbReference type="EMBL" id="KAH6606815.1"/>
    </source>
</evidence>
<feature type="region of interest" description="Disordered" evidence="1">
    <location>
        <begin position="1"/>
        <end position="28"/>
    </location>
</feature>
<keyword evidence="3" id="KW-1185">Reference proteome</keyword>
<feature type="compositionally biased region" description="Acidic residues" evidence="1">
    <location>
        <begin position="86"/>
        <end position="97"/>
    </location>
</feature>
<name>A0A9P8QI79_9HYPO</name>
<feature type="region of interest" description="Disordered" evidence="1">
    <location>
        <begin position="43"/>
        <end position="213"/>
    </location>
</feature>
<dbReference type="AlphaFoldDB" id="A0A9P8QI79"/>
<evidence type="ECO:0000256" key="1">
    <source>
        <dbReference type="SAM" id="MobiDB-lite"/>
    </source>
</evidence>
<feature type="compositionally biased region" description="Polar residues" evidence="1">
    <location>
        <begin position="165"/>
        <end position="174"/>
    </location>
</feature>
<sequence length="213" mass="23188">MVLSLSFSSFQRRHRQKHENAFQDDERGLLLDEASIVSVLELGHSVGATGQDEERRRRQAGEEGGEPPAEARGAAGPEVADHVVCEGDDEEDEDDDLKTESRLRDVDSGLVGAGGVGRQGAPGGLEDKAENVKGDEDVVEELGLEAREVRSEVDDRLRQGHQDPANITDNLSHASQEHRDGEAPAPPPEAEMQVSKEGEAKEDGKDDRRLQVR</sequence>
<accession>A0A9P8QI79</accession>
<comment type="caution">
    <text evidence="2">The sequence shown here is derived from an EMBL/GenBank/DDBJ whole genome shotgun (WGS) entry which is preliminary data.</text>
</comment>
<reference evidence="2" key="1">
    <citation type="submission" date="2021-08" db="EMBL/GenBank/DDBJ databases">
        <title>Chromosome-Level Trichoderma cornu-damae using Hi-C Data.</title>
        <authorList>
            <person name="Kim C.S."/>
        </authorList>
    </citation>
    <scope>NUCLEOTIDE SEQUENCE</scope>
    <source>
        <strain evidence="2">KA19-0412C</strain>
    </source>
</reference>
<evidence type="ECO:0000313" key="3">
    <source>
        <dbReference type="Proteomes" id="UP000827724"/>
    </source>
</evidence>
<gene>
    <name evidence="2" type="ORF">Trco_005968</name>
</gene>
<feature type="compositionally biased region" description="Low complexity" evidence="1">
    <location>
        <begin position="66"/>
        <end position="78"/>
    </location>
</feature>
<dbReference type="EMBL" id="JAIWOZ010000004">
    <property type="protein sequence ID" value="KAH6606815.1"/>
    <property type="molecule type" value="Genomic_DNA"/>
</dbReference>
<feature type="compositionally biased region" description="Basic and acidic residues" evidence="1">
    <location>
        <begin position="194"/>
        <end position="213"/>
    </location>
</feature>
<feature type="compositionally biased region" description="Gly residues" evidence="1">
    <location>
        <begin position="111"/>
        <end position="123"/>
    </location>
</feature>
<feature type="compositionally biased region" description="Basic and acidic residues" evidence="1">
    <location>
        <begin position="18"/>
        <end position="28"/>
    </location>
</feature>
<feature type="compositionally biased region" description="Basic and acidic residues" evidence="1">
    <location>
        <begin position="98"/>
        <end position="107"/>
    </location>
</feature>
<feature type="compositionally biased region" description="Polar residues" evidence="1">
    <location>
        <begin position="1"/>
        <end position="10"/>
    </location>
</feature>
<protein>
    <submittedName>
        <fullName evidence="2">Uncharacterized protein</fullName>
    </submittedName>
</protein>
<feature type="compositionally biased region" description="Basic and acidic residues" evidence="1">
    <location>
        <begin position="125"/>
        <end position="136"/>
    </location>
</feature>
<feature type="compositionally biased region" description="Basic and acidic residues" evidence="1">
    <location>
        <begin position="52"/>
        <end position="61"/>
    </location>
</feature>
<proteinExistence type="predicted"/>
<feature type="compositionally biased region" description="Basic and acidic residues" evidence="1">
    <location>
        <begin position="144"/>
        <end position="161"/>
    </location>
</feature>
<dbReference type="Proteomes" id="UP000827724">
    <property type="component" value="Unassembled WGS sequence"/>
</dbReference>
<organism evidence="2 3">
    <name type="scientific">Trichoderma cornu-damae</name>
    <dbReference type="NCBI Taxonomy" id="654480"/>
    <lineage>
        <taxon>Eukaryota</taxon>
        <taxon>Fungi</taxon>
        <taxon>Dikarya</taxon>
        <taxon>Ascomycota</taxon>
        <taxon>Pezizomycotina</taxon>
        <taxon>Sordariomycetes</taxon>
        <taxon>Hypocreomycetidae</taxon>
        <taxon>Hypocreales</taxon>
        <taxon>Hypocreaceae</taxon>
        <taxon>Trichoderma</taxon>
    </lineage>
</organism>